<dbReference type="InterPro" id="IPR002711">
    <property type="entry name" value="HNH"/>
</dbReference>
<dbReference type="EMBL" id="AEON01000001">
    <property type="protein sequence ID" value="EFT83042.1"/>
    <property type="molecule type" value="Genomic_DNA"/>
</dbReference>
<evidence type="ECO:0000313" key="4">
    <source>
        <dbReference type="Proteomes" id="UP000004946"/>
    </source>
</evidence>
<dbReference type="eggNOG" id="COG1403">
    <property type="taxonomic scope" value="Bacteria"/>
</dbReference>
<proteinExistence type="predicted"/>
<name>E6JYI3_PARDN</name>
<feature type="transmembrane region" description="Helical" evidence="1">
    <location>
        <begin position="12"/>
        <end position="31"/>
    </location>
</feature>
<accession>E6JYI3</accession>
<feature type="domain" description="HNH nuclease" evidence="2">
    <location>
        <begin position="183"/>
        <end position="237"/>
    </location>
</feature>
<keyword evidence="3" id="KW-0255">Endonuclease</keyword>
<dbReference type="PANTHER" id="PTHR33877:SF2">
    <property type="entry name" value="OS07G0170200 PROTEIN"/>
    <property type="match status" value="1"/>
</dbReference>
<dbReference type="GO" id="GO:0004519">
    <property type="term" value="F:endonuclease activity"/>
    <property type="evidence" value="ECO:0007669"/>
    <property type="project" value="UniProtKB-KW"/>
</dbReference>
<protein>
    <submittedName>
        <fullName evidence="3">HNH endonuclease domain protein</fullName>
    </submittedName>
</protein>
<dbReference type="CDD" id="cd00085">
    <property type="entry name" value="HNHc"/>
    <property type="match status" value="1"/>
</dbReference>
<dbReference type="Gene3D" id="1.10.30.50">
    <property type="match status" value="1"/>
</dbReference>
<dbReference type="KEGG" id="pdo:PSDT_1525"/>
<keyword evidence="3" id="KW-0378">Hydrolase</keyword>
<dbReference type="Pfam" id="PF01844">
    <property type="entry name" value="HNH"/>
    <property type="match status" value="1"/>
</dbReference>
<keyword evidence="1" id="KW-1133">Transmembrane helix</keyword>
<reference evidence="3 4" key="1">
    <citation type="submission" date="2010-12" db="EMBL/GenBank/DDBJ databases">
        <authorList>
            <person name="Muzny D."/>
            <person name="Qin X."/>
            <person name="Buhay C."/>
            <person name="Dugan-Rocha S."/>
            <person name="Ding Y."/>
            <person name="Chen G."/>
            <person name="Hawes A."/>
            <person name="Holder M."/>
            <person name="Jhangiani S."/>
            <person name="Johnson A."/>
            <person name="Khan Z."/>
            <person name="Li Z."/>
            <person name="Liu W."/>
            <person name="Liu X."/>
            <person name="Perez L."/>
            <person name="Shen H."/>
            <person name="Wang Q."/>
            <person name="Watt J."/>
            <person name="Xi L."/>
            <person name="Xin Y."/>
            <person name="Zhou J."/>
            <person name="Deng J."/>
            <person name="Jiang H."/>
            <person name="Liu Y."/>
            <person name="Qu J."/>
            <person name="Song X.-Z."/>
            <person name="Zhang L."/>
            <person name="Villasana D."/>
            <person name="Johnson A."/>
            <person name="Liu J."/>
            <person name="Liyanage D."/>
            <person name="Lorensuhewa L."/>
            <person name="Robinson T."/>
            <person name="Song A."/>
            <person name="Song B.-B."/>
            <person name="Dinh H."/>
            <person name="Thornton R."/>
            <person name="Coyle M."/>
            <person name="Francisco L."/>
            <person name="Jackson L."/>
            <person name="Javaid M."/>
            <person name="Korchina V."/>
            <person name="Kovar C."/>
            <person name="Mata R."/>
            <person name="Mathew T."/>
            <person name="Ngo R."/>
            <person name="Nguyen L."/>
            <person name="Nguyen N."/>
            <person name="Okwuonu G."/>
            <person name="Ongeri F."/>
            <person name="Pham C."/>
            <person name="Simmons D."/>
            <person name="Wilczek-Boney K."/>
            <person name="Hale W."/>
            <person name="Jakkamsetti A."/>
            <person name="Pham P."/>
            <person name="Ruth R."/>
            <person name="San Lucas F."/>
            <person name="Warren J."/>
            <person name="Zhang J."/>
            <person name="Zhao Z."/>
            <person name="Zhou C."/>
            <person name="Zhu D."/>
            <person name="Lee S."/>
            <person name="Bess C."/>
            <person name="Blankenburg K."/>
            <person name="Forbes L."/>
            <person name="Fu Q."/>
            <person name="Gubbala S."/>
            <person name="Hirani K."/>
            <person name="Jayaseelan J.C."/>
            <person name="Lara F."/>
            <person name="Munidasa M."/>
            <person name="Palculict T."/>
            <person name="Patil S."/>
            <person name="Pu L.-L."/>
            <person name="Saada N."/>
            <person name="Tang L."/>
            <person name="Weissenberger G."/>
            <person name="Zhu Y."/>
            <person name="Hemphill L."/>
            <person name="Shang Y."/>
            <person name="Youmans B."/>
            <person name="Ayvaz T."/>
            <person name="Ross M."/>
            <person name="Santibanez J."/>
            <person name="Aqrawi P."/>
            <person name="Gross S."/>
            <person name="Joshi V."/>
            <person name="Fowler G."/>
            <person name="Nazareth L."/>
            <person name="Reid J."/>
            <person name="Worley K."/>
            <person name="Petrosino J."/>
            <person name="Highlander S."/>
            <person name="Gibbs R."/>
        </authorList>
    </citation>
    <scope>NUCLEOTIDE SEQUENCE [LARGE SCALE GENOMIC DNA]</scope>
    <source>
        <strain evidence="3 4">DSM 10105</strain>
    </source>
</reference>
<dbReference type="AlphaFoldDB" id="E6JYI3"/>
<dbReference type="PANTHER" id="PTHR33877">
    <property type="entry name" value="SLL1193 PROTEIN"/>
    <property type="match status" value="1"/>
</dbReference>
<keyword evidence="4" id="KW-1185">Reference proteome</keyword>
<sequence>MFESLSDETMLIAVDIIIIMTISALLGYTAYRILRNPFRYPYFVYTFDVSYKRNVDITDYVDGFLCDERNWDMLIAHQRNIIDWKETTEDYLASCVLKKHRTKQYREILDDQRAFQFETVRGQTRYRQRNYIRSSYRVPVSDKRLVANWQWLLQRHYALSQIGYETTLKNYSRKNQRKLMTAALRRRIMERDNYTCRHCGKYMPDEVGLHIDHIIPIAKGGRTIPSNLQVLCSKCNGRKGSRG</sequence>
<evidence type="ECO:0000259" key="2">
    <source>
        <dbReference type="SMART" id="SM00507"/>
    </source>
</evidence>
<evidence type="ECO:0000313" key="3">
    <source>
        <dbReference type="EMBL" id="EFT83042.1"/>
    </source>
</evidence>
<keyword evidence="1" id="KW-0472">Membrane</keyword>
<keyword evidence="1" id="KW-0812">Transmembrane</keyword>
<dbReference type="Proteomes" id="UP000004946">
    <property type="component" value="Chromosome"/>
</dbReference>
<dbReference type="HOGENOM" id="CLU_1178756_0_0_11"/>
<evidence type="ECO:0000256" key="1">
    <source>
        <dbReference type="SAM" id="Phobius"/>
    </source>
</evidence>
<organism evidence="3 4">
    <name type="scientific">Parascardovia denticolens DSM 10105 = JCM 12538</name>
    <dbReference type="NCBI Taxonomy" id="864564"/>
    <lineage>
        <taxon>Bacteria</taxon>
        <taxon>Bacillati</taxon>
        <taxon>Actinomycetota</taxon>
        <taxon>Actinomycetes</taxon>
        <taxon>Bifidobacteriales</taxon>
        <taxon>Bifidobacteriaceae</taxon>
        <taxon>Parascardovia</taxon>
    </lineage>
</organism>
<dbReference type="InterPro" id="IPR052892">
    <property type="entry name" value="NA-targeting_endonuclease"/>
</dbReference>
<comment type="caution">
    <text evidence="3">The sequence shown here is derived from an EMBL/GenBank/DDBJ whole genome shotgun (WGS) entry which is preliminary data.</text>
</comment>
<dbReference type="InterPro" id="IPR003615">
    <property type="entry name" value="HNH_nuc"/>
</dbReference>
<gene>
    <name evidence="3" type="ORF">HMPREF0620_0047</name>
</gene>
<dbReference type="RefSeq" id="WP_006288484.1">
    <property type="nucleotide sequence ID" value="NZ_AP012333.1"/>
</dbReference>
<dbReference type="SMART" id="SM00507">
    <property type="entry name" value="HNHc"/>
    <property type="match status" value="1"/>
</dbReference>
<dbReference type="PATRIC" id="fig|864564.6.peg.1673"/>
<keyword evidence="3" id="KW-0540">Nuclease</keyword>